<feature type="compositionally biased region" description="Acidic residues" evidence="1">
    <location>
        <begin position="16"/>
        <end position="30"/>
    </location>
</feature>
<keyword evidence="3" id="KW-1185">Reference proteome</keyword>
<evidence type="ECO:0000313" key="3">
    <source>
        <dbReference type="Proteomes" id="UP000094172"/>
    </source>
</evidence>
<gene>
    <name evidence="2" type="ORF">AUC70_00415</name>
</gene>
<organism evidence="2 3">
    <name type="scientific">Methyloceanibacter stevinii</name>
    <dbReference type="NCBI Taxonomy" id="1774970"/>
    <lineage>
        <taxon>Bacteria</taxon>
        <taxon>Pseudomonadati</taxon>
        <taxon>Pseudomonadota</taxon>
        <taxon>Alphaproteobacteria</taxon>
        <taxon>Hyphomicrobiales</taxon>
        <taxon>Hyphomicrobiaceae</taxon>
        <taxon>Methyloceanibacter</taxon>
    </lineage>
</organism>
<dbReference type="AlphaFoldDB" id="A0A1E3VVD4"/>
<evidence type="ECO:0000313" key="2">
    <source>
        <dbReference type="EMBL" id="ODR97520.1"/>
    </source>
</evidence>
<reference evidence="2 3" key="1">
    <citation type="journal article" date="2016" name="Environ. Microbiol.">
        <title>New Methyloceanibacter diversity from North Sea sediments includes methanotroph containing solely the soluble methane monooxygenase.</title>
        <authorList>
            <person name="Vekeman B."/>
            <person name="Kerckhof F.M."/>
            <person name="Cremers G."/>
            <person name="de Vos P."/>
            <person name="Vandamme P."/>
            <person name="Boon N."/>
            <person name="Op den Camp H.J."/>
            <person name="Heylen K."/>
        </authorList>
    </citation>
    <scope>NUCLEOTIDE SEQUENCE [LARGE SCALE GENOMIC DNA]</scope>
    <source>
        <strain evidence="2 3">R-67176</strain>
    </source>
</reference>
<proteinExistence type="predicted"/>
<dbReference type="RefSeq" id="WP_069443078.1">
    <property type="nucleotide sequence ID" value="NZ_LPWE01000001.1"/>
</dbReference>
<protein>
    <submittedName>
        <fullName evidence="2">Uncharacterized protein</fullName>
    </submittedName>
</protein>
<feature type="region of interest" description="Disordered" evidence="1">
    <location>
        <begin position="1"/>
        <end position="33"/>
    </location>
</feature>
<accession>A0A1E3VVD4</accession>
<dbReference type="Proteomes" id="UP000094172">
    <property type="component" value="Unassembled WGS sequence"/>
</dbReference>
<sequence>MRRRPPGAGWPSLESEPVEATDGGIDEIADPDPTVNFPQWSRTLLLLLDYAIIEGLQHRQHNFVHYLKLAEAELSKVISDSVDGEDIIDAAEEAPPSSKAH</sequence>
<dbReference type="EMBL" id="LPWE01000001">
    <property type="protein sequence ID" value="ODR97520.1"/>
    <property type="molecule type" value="Genomic_DNA"/>
</dbReference>
<dbReference type="STRING" id="1774970.AUC70_00415"/>
<evidence type="ECO:0000256" key="1">
    <source>
        <dbReference type="SAM" id="MobiDB-lite"/>
    </source>
</evidence>
<name>A0A1E3VVD4_9HYPH</name>
<comment type="caution">
    <text evidence="2">The sequence shown here is derived from an EMBL/GenBank/DDBJ whole genome shotgun (WGS) entry which is preliminary data.</text>
</comment>